<evidence type="ECO:0000256" key="1">
    <source>
        <dbReference type="SAM" id="MobiDB-lite"/>
    </source>
</evidence>
<dbReference type="EMBL" id="CP044543">
    <property type="protein sequence ID" value="QFI76341.1"/>
    <property type="molecule type" value="Genomic_DNA"/>
</dbReference>
<evidence type="ECO:0000313" key="2">
    <source>
        <dbReference type="EMBL" id="QFI76341.1"/>
    </source>
</evidence>
<protein>
    <submittedName>
        <fullName evidence="2">Uncharacterized protein</fullName>
    </submittedName>
</protein>
<dbReference type="Proteomes" id="UP000325641">
    <property type="component" value="Chromosome"/>
</dbReference>
<feature type="region of interest" description="Disordered" evidence="1">
    <location>
        <begin position="87"/>
        <end position="106"/>
    </location>
</feature>
<gene>
    <name evidence="2" type="ORF">F8237_30470</name>
</gene>
<organism evidence="2 3">
    <name type="scientific">Bradyrhizobium betae</name>
    <dbReference type="NCBI Taxonomy" id="244734"/>
    <lineage>
        <taxon>Bacteria</taxon>
        <taxon>Pseudomonadati</taxon>
        <taxon>Pseudomonadota</taxon>
        <taxon>Alphaproteobacteria</taxon>
        <taxon>Hyphomicrobiales</taxon>
        <taxon>Nitrobacteraceae</taxon>
        <taxon>Bradyrhizobium</taxon>
    </lineage>
</organism>
<evidence type="ECO:0000313" key="3">
    <source>
        <dbReference type="Proteomes" id="UP000325641"/>
    </source>
</evidence>
<dbReference type="KEGG" id="bbet:F8237_30470"/>
<accession>A0A5P6PDI4</accession>
<proteinExistence type="predicted"/>
<reference evidence="3" key="1">
    <citation type="submission" date="2019-10" db="EMBL/GenBank/DDBJ databases">
        <title>Complete Genome Sequence of Bradyrhizobium betae type strain PL7HG1T.</title>
        <authorList>
            <person name="Bromfield E.S.P."/>
            <person name="Cloutier S."/>
        </authorList>
    </citation>
    <scope>NUCLEOTIDE SEQUENCE [LARGE SCALE GENOMIC DNA]</scope>
    <source>
        <strain evidence="3">PL7HG1</strain>
    </source>
</reference>
<dbReference type="RefSeq" id="WP_151649816.1">
    <property type="nucleotide sequence ID" value="NZ_CP044543.1"/>
</dbReference>
<dbReference type="AlphaFoldDB" id="A0A5P6PDI4"/>
<name>A0A5P6PDI4_9BRAD</name>
<sequence>MAYSLCALADRMHLSGIHQHNEKNSVSLKEVLTQQRACASRARCEHALRGVLAITDGAIASTSAKTVIAKKLYAASIILRIRIARDRRDDERRHSSDRAARTLREL</sequence>